<reference evidence="1" key="1">
    <citation type="submission" date="2019-04" db="EMBL/GenBank/DDBJ databases">
        <title>Microbes associate with the intestines of laboratory mice.</title>
        <authorList>
            <person name="Navarre W."/>
            <person name="Wong E."/>
            <person name="Huang K."/>
            <person name="Tropini C."/>
            <person name="Ng K."/>
            <person name="Yu B."/>
        </authorList>
    </citation>
    <scope>NUCLEOTIDE SEQUENCE</scope>
    <source>
        <strain evidence="1">NM04_E33</strain>
    </source>
</reference>
<proteinExistence type="predicted"/>
<comment type="caution">
    <text evidence="1">The sequence shown here is derived from an EMBL/GenBank/DDBJ whole genome shotgun (WGS) entry which is preliminary data.</text>
</comment>
<organism evidence="1 2">
    <name type="scientific">Lepagella muris</name>
    <dbReference type="NCBI Taxonomy" id="3032870"/>
    <lineage>
        <taxon>Bacteria</taxon>
        <taxon>Pseudomonadati</taxon>
        <taxon>Bacteroidota</taxon>
        <taxon>Bacteroidia</taxon>
        <taxon>Bacteroidales</taxon>
        <taxon>Muribaculaceae</taxon>
        <taxon>Lepagella</taxon>
    </lineage>
</organism>
<evidence type="ECO:0000313" key="2">
    <source>
        <dbReference type="Proteomes" id="UP000306319"/>
    </source>
</evidence>
<dbReference type="Proteomes" id="UP000306319">
    <property type="component" value="Unassembled WGS sequence"/>
</dbReference>
<sequence length="694" mass="75275">MKTNNIKSVAALFGLALLSSCGENAWNDKLDGFEVPPIYPDKVNSTYKITPEDYETISSLSANKSLATTDEEKSALASIAKNHCFSSEDEARKYLPAFLNSTSSPYYALNNGSSLSITYAISAPQNETINGYLSETAKGIEEYKLSEADYIAAWESDEDYINGFAPMLPAAGKIPAILKAAYPDAQEGDFIAVNYNEASENPIFGSVSGGDNEFKLSKVIKDVNVGDQLSISGIVTGISTRGFVVTDEAGSICYDKGNGFNDDAITIGAQVKVNGTVGVYNQCLQISADNSYEVVGTGEYTYPTSKAYTAEMVDAACASTENLLAEYVELPGTVTISGNYYNVVIEGATAQGSIYYAPDYIKAMLSDGLKCTLTGYFVAVSGKGKYFNILVTGVKDADGTASALATRAAVGTTATTAKNALYRFDGSKWATPSYSLILQPEDYAEMGQKYGNLSEELPETLLPIYLAKSLPYASDGDWEMVAYKYYGGGSTAYKANKFIKHEGAWTGNPVANEFTEQFNKIDGNWMFDPSMTITLPAGKNTEPSMSFYQACVNWVYENIDKPLGSDNIKSGKFYVTSYGNNEYYSGTSAYQGNVDLRPGTARSQYPAGYEGMSDEEIVENMEYRLCYEVMPGALSMLYPDAKAIEGLDVVYTINFFVYTGSTTEYTAVYKVVGPAKFEFVSCTFWEDGKSPLAK</sequence>
<name>A0AC61RE25_9BACT</name>
<protein>
    <submittedName>
        <fullName evidence="1">Uncharacterized protein</fullName>
    </submittedName>
</protein>
<accession>A0AC61RE25</accession>
<keyword evidence="2" id="KW-1185">Reference proteome</keyword>
<evidence type="ECO:0000313" key="1">
    <source>
        <dbReference type="EMBL" id="TGY78168.1"/>
    </source>
</evidence>
<gene>
    <name evidence="1" type="ORF">E5331_11630</name>
</gene>
<dbReference type="EMBL" id="SRYB01000016">
    <property type="protein sequence ID" value="TGY78168.1"/>
    <property type="molecule type" value="Genomic_DNA"/>
</dbReference>